<reference evidence="1 2" key="1">
    <citation type="submission" date="2024-01" db="EMBL/GenBank/DDBJ databases">
        <title>The genomes of 5 underutilized Papilionoideae crops provide insights into root nodulation and disease resistance.</title>
        <authorList>
            <person name="Yuan L."/>
        </authorList>
    </citation>
    <scope>NUCLEOTIDE SEQUENCE [LARGE SCALE GENOMIC DNA]</scope>
    <source>
        <strain evidence="1">LY-2023</strain>
        <tissue evidence="1">Leaf</tissue>
    </source>
</reference>
<organism evidence="1 2">
    <name type="scientific">Clitoria ternatea</name>
    <name type="common">Butterfly pea</name>
    <dbReference type="NCBI Taxonomy" id="43366"/>
    <lineage>
        <taxon>Eukaryota</taxon>
        <taxon>Viridiplantae</taxon>
        <taxon>Streptophyta</taxon>
        <taxon>Embryophyta</taxon>
        <taxon>Tracheophyta</taxon>
        <taxon>Spermatophyta</taxon>
        <taxon>Magnoliopsida</taxon>
        <taxon>eudicotyledons</taxon>
        <taxon>Gunneridae</taxon>
        <taxon>Pentapetalae</taxon>
        <taxon>rosids</taxon>
        <taxon>fabids</taxon>
        <taxon>Fabales</taxon>
        <taxon>Fabaceae</taxon>
        <taxon>Papilionoideae</taxon>
        <taxon>50 kb inversion clade</taxon>
        <taxon>NPAAA clade</taxon>
        <taxon>indigoferoid/millettioid clade</taxon>
        <taxon>Phaseoleae</taxon>
        <taxon>Clitoria</taxon>
    </lineage>
</organism>
<proteinExistence type="predicted"/>
<comment type="caution">
    <text evidence="1">The sequence shown here is derived from an EMBL/GenBank/DDBJ whole genome shotgun (WGS) entry which is preliminary data.</text>
</comment>
<evidence type="ECO:0000313" key="1">
    <source>
        <dbReference type="EMBL" id="KAK7293662.1"/>
    </source>
</evidence>
<dbReference type="AlphaFoldDB" id="A0AAN9J7L6"/>
<evidence type="ECO:0000313" key="2">
    <source>
        <dbReference type="Proteomes" id="UP001359559"/>
    </source>
</evidence>
<gene>
    <name evidence="1" type="ORF">RJT34_16534</name>
</gene>
<accession>A0AAN9J7L6</accession>
<protein>
    <submittedName>
        <fullName evidence="1">Uncharacterized protein</fullName>
    </submittedName>
</protein>
<sequence>MVEALYTMNRICFWVTGLGFEPDLGASVGFRVGGWKCLRDVVLKFKKGAVESVSISEIKLSLRQSLVKLGVGFMSRDPKLQREEAMAYQSEVVGSAIQDRGLVRGCRSIVRRVEKGNDEGD</sequence>
<dbReference type="Pfam" id="PF10344">
    <property type="entry name" value="Hobbit"/>
    <property type="match status" value="1"/>
</dbReference>
<keyword evidence="2" id="KW-1185">Reference proteome</keyword>
<dbReference type="Proteomes" id="UP001359559">
    <property type="component" value="Unassembled WGS sequence"/>
</dbReference>
<dbReference type="InterPro" id="IPR045167">
    <property type="entry name" value="Hobbit"/>
</dbReference>
<dbReference type="EMBL" id="JAYKXN010000004">
    <property type="protein sequence ID" value="KAK7293662.1"/>
    <property type="molecule type" value="Genomic_DNA"/>
</dbReference>
<name>A0AAN9J7L6_CLITE</name>